<dbReference type="EMBL" id="RAWX01000003">
    <property type="protein sequence ID" value="RKJ87688.1"/>
    <property type="molecule type" value="Genomic_DNA"/>
</dbReference>
<dbReference type="AlphaFoldDB" id="A0A3A9IGB7"/>
<organism evidence="1 2">
    <name type="scientific">Aeromonas veronii</name>
    <dbReference type="NCBI Taxonomy" id="654"/>
    <lineage>
        <taxon>Bacteria</taxon>
        <taxon>Pseudomonadati</taxon>
        <taxon>Pseudomonadota</taxon>
        <taxon>Gammaproteobacteria</taxon>
        <taxon>Aeromonadales</taxon>
        <taxon>Aeromonadaceae</taxon>
        <taxon>Aeromonas</taxon>
    </lineage>
</organism>
<dbReference type="Pfam" id="PF06224">
    <property type="entry name" value="AlkZ-like"/>
    <property type="match status" value="1"/>
</dbReference>
<accession>A0A3A9IGB7</accession>
<dbReference type="Proteomes" id="UP000281725">
    <property type="component" value="Unassembled WGS sequence"/>
</dbReference>
<name>A0A3A9IGB7_AERVE</name>
<dbReference type="InterPro" id="IPR009351">
    <property type="entry name" value="AlkZ-like"/>
</dbReference>
<evidence type="ECO:0000313" key="2">
    <source>
        <dbReference type="Proteomes" id="UP000281725"/>
    </source>
</evidence>
<reference evidence="1 2" key="1">
    <citation type="submission" date="2018-09" db="EMBL/GenBank/DDBJ databases">
        <title>Genome sequencing of Aeromonas veronii MS-17-88.</title>
        <authorList>
            <person name="Tekedar H.C."/>
            <person name="Arick M.A."/>
            <person name="Hsu C.-Y."/>
            <person name="Thrash A."/>
            <person name="Karsi A."/>
            <person name="Lawrence M.L."/>
            <person name="Abdelhamed H."/>
        </authorList>
    </citation>
    <scope>NUCLEOTIDE SEQUENCE [LARGE SCALE GENOMIC DNA]</scope>
    <source>
        <strain evidence="1 2">MS 17-88</strain>
    </source>
</reference>
<sequence>MSIPHLSLQDARHLQLAAQGLLVPRRGKAAPADLLATIRRMALLQIDTISVVARSPYLVLFSRLGQYEPRWLEQLLAAGEIFEYWAHEACFVPHEDYRLLRHRMLDPAAMGWKFSANWLVNHQQEIGQLIERIRHHGPVRAADFERKEGKGNGWWDWKPEKRHLEVLFTTGQLMVRERRNFQRVYDLAERVLPEWCDERDLPSVEQAQRDMVRASCRALGLVKTGWVADYYRLRRGKYDALLHQLADEGELLPVRVEGWQHGAFVHASLADELARAQAGSLKATHTTALSPFDPLVWDRKRASELFNFDYRIECYTPAPKRQYGYFVLPLLHRGKLVGRMDAKAHRQQGIFEIKSLYLEAGVRVTRLLAQDLAKALQKLAEWHQTPALHYGAIPAPLLAMWQSGVAQGGEAAGLD</sequence>
<comment type="caution">
    <text evidence="1">The sequence shown here is derived from an EMBL/GenBank/DDBJ whole genome shotgun (WGS) entry which is preliminary data.</text>
</comment>
<dbReference type="PANTHER" id="PTHR30528">
    <property type="entry name" value="CYTOPLASMIC PROTEIN"/>
    <property type="match status" value="1"/>
</dbReference>
<dbReference type="PANTHER" id="PTHR30528:SF0">
    <property type="entry name" value="CYTOPLASMIC PROTEIN"/>
    <property type="match status" value="1"/>
</dbReference>
<protein>
    <submittedName>
        <fullName evidence="1">Winged helix-turn-helix domain-containing protein</fullName>
    </submittedName>
</protein>
<proteinExistence type="predicted"/>
<dbReference type="RefSeq" id="WP_120415583.1">
    <property type="nucleotide sequence ID" value="NZ_RAWX01000003.1"/>
</dbReference>
<evidence type="ECO:0000313" key="1">
    <source>
        <dbReference type="EMBL" id="RKJ87688.1"/>
    </source>
</evidence>
<gene>
    <name evidence="1" type="ORF">D6R50_15685</name>
</gene>